<dbReference type="RefSeq" id="WP_202992336.1">
    <property type="nucleotide sequence ID" value="NZ_JAENHO010000004.1"/>
</dbReference>
<gene>
    <name evidence="1" type="ORF">JKJ07_16140</name>
</gene>
<dbReference type="EMBL" id="JAENHO010000004">
    <property type="protein sequence ID" value="MBL7255834.1"/>
    <property type="molecule type" value="Genomic_DNA"/>
</dbReference>
<sequence length="189" mass="19945">MSDPLTPLFNDLRAKTLPQVQAPGTEAARRTVHRRATVRASVVAAVVIVGGGAFIVDQRNDYQNTIVPASSVSPSASGVAWTGRADKVEVAAALVPGASHADVMDAFDQDVGIEATEGRYRLRVGCSGPTALPFTILLNGAVDQQSSVDCTDPGEAREYELTMPRAGSVRILFSSVGQFDAYALKLTKI</sequence>
<organism evidence="1 2">
    <name type="scientific">Paractinoplanes lichenicola</name>
    <dbReference type="NCBI Taxonomy" id="2802976"/>
    <lineage>
        <taxon>Bacteria</taxon>
        <taxon>Bacillati</taxon>
        <taxon>Actinomycetota</taxon>
        <taxon>Actinomycetes</taxon>
        <taxon>Micromonosporales</taxon>
        <taxon>Micromonosporaceae</taxon>
        <taxon>Paractinoplanes</taxon>
    </lineage>
</organism>
<accession>A0ABS1VM84</accession>
<protein>
    <recommendedName>
        <fullName evidence="3">Serine/threonine protein kinase</fullName>
    </recommendedName>
</protein>
<comment type="caution">
    <text evidence="1">The sequence shown here is derived from an EMBL/GenBank/DDBJ whole genome shotgun (WGS) entry which is preliminary data.</text>
</comment>
<proteinExistence type="predicted"/>
<keyword evidence="2" id="KW-1185">Reference proteome</keyword>
<evidence type="ECO:0000313" key="1">
    <source>
        <dbReference type="EMBL" id="MBL7255834.1"/>
    </source>
</evidence>
<name>A0ABS1VM84_9ACTN</name>
<evidence type="ECO:0000313" key="2">
    <source>
        <dbReference type="Proteomes" id="UP000598996"/>
    </source>
</evidence>
<evidence type="ECO:0008006" key="3">
    <source>
        <dbReference type="Google" id="ProtNLM"/>
    </source>
</evidence>
<dbReference type="Proteomes" id="UP000598996">
    <property type="component" value="Unassembled WGS sequence"/>
</dbReference>
<reference evidence="1 2" key="1">
    <citation type="submission" date="2021-01" db="EMBL/GenBank/DDBJ databases">
        <title>Actinoplanes sp. nov. LDG1-01 isolated from lichen.</title>
        <authorList>
            <person name="Saeng-In P."/>
            <person name="Phongsopitanun W."/>
            <person name="Kanchanasin P."/>
            <person name="Yuki M."/>
            <person name="Kudo T."/>
            <person name="Ohkuma M."/>
            <person name="Tanasupawat S."/>
        </authorList>
    </citation>
    <scope>NUCLEOTIDE SEQUENCE [LARGE SCALE GENOMIC DNA]</scope>
    <source>
        <strain evidence="1 2">LDG1-01</strain>
    </source>
</reference>